<name>F0UGT1_AJEC8</name>
<protein>
    <submittedName>
        <fullName evidence="1">Uncharacterized protein</fullName>
    </submittedName>
</protein>
<dbReference type="Proteomes" id="UP000008142">
    <property type="component" value="Unassembled WGS sequence"/>
</dbReference>
<dbReference type="EMBL" id="DS990638">
    <property type="protein sequence ID" value="EGC45170.1"/>
    <property type="molecule type" value="Genomic_DNA"/>
</dbReference>
<dbReference type="VEuPathDB" id="FungiDB:I7I53_03965"/>
<reference evidence="2" key="1">
    <citation type="submission" date="2008-07" db="EMBL/GenBank/DDBJ databases">
        <title>Annotation of Ajellomyces capsulatus strain H88.</title>
        <authorList>
            <person name="Champion M."/>
            <person name="Cuomo C."/>
            <person name="Ma L.-J."/>
            <person name="Henn M.R."/>
            <person name="Sil A."/>
            <person name="Goldman B."/>
            <person name="Young S.K."/>
            <person name="Kodira C.D."/>
            <person name="Zeng Q."/>
            <person name="Koehrsen M."/>
            <person name="Alvarado L."/>
            <person name="Berlin A."/>
            <person name="Borenstein D."/>
            <person name="Chen Z."/>
            <person name="Engels R."/>
            <person name="Freedman E."/>
            <person name="Gellesch M."/>
            <person name="Goldberg J."/>
            <person name="Griggs A."/>
            <person name="Gujja S."/>
            <person name="Heiman D."/>
            <person name="Hepburn T."/>
            <person name="Howarth C."/>
            <person name="Jen D."/>
            <person name="Larson L."/>
            <person name="Lewis B."/>
            <person name="Mehta T."/>
            <person name="Park D."/>
            <person name="Pearson M."/>
            <person name="Roberts A."/>
            <person name="Saif S."/>
            <person name="Shea T."/>
            <person name="Shenoy N."/>
            <person name="Sisk P."/>
            <person name="Stolte C."/>
            <person name="Sykes S."/>
            <person name="Walk T."/>
            <person name="White J."/>
            <person name="Yandava C."/>
            <person name="Klein B."/>
            <person name="McEwen J.G."/>
            <person name="Puccia R."/>
            <person name="Goldman G.H."/>
            <person name="Felipe M.S."/>
            <person name="Nino-Vega G."/>
            <person name="San-Blas G."/>
            <person name="Taylor J."/>
            <person name="Mendoza L."/>
            <person name="Galagan J."/>
            <person name="Nusbaum C."/>
            <person name="Birren B."/>
        </authorList>
    </citation>
    <scope>NUCLEOTIDE SEQUENCE [LARGE SCALE GENOMIC DNA]</scope>
    <source>
        <strain evidence="2">H88</strain>
    </source>
</reference>
<proteinExistence type="predicted"/>
<accession>F0UGT1</accession>
<dbReference type="HOGENOM" id="CLU_1767513_0_0_1"/>
<evidence type="ECO:0000313" key="1">
    <source>
        <dbReference type="EMBL" id="EGC45170.1"/>
    </source>
</evidence>
<evidence type="ECO:0000313" key="2">
    <source>
        <dbReference type="Proteomes" id="UP000008142"/>
    </source>
</evidence>
<dbReference type="AlphaFoldDB" id="F0UGT1"/>
<sequence>MKIRSVVSSPTMTILAYRTLIALLTETRRAVTRRIPAEPGDTQDSPILITDDDACTGNDRTTAGGDVGKTGLPSNRRYLWTVWSRKSLNRTTTMRLLLDPSVSTTTYSYKRVANLKSECNKLLVLKRIYPSHTISSYINTFQRGQTL</sequence>
<organism evidence="2">
    <name type="scientific">Ajellomyces capsulatus (strain H88)</name>
    <name type="common">Darling's disease fungus</name>
    <name type="synonym">Histoplasma capsulatum</name>
    <dbReference type="NCBI Taxonomy" id="544711"/>
    <lineage>
        <taxon>Eukaryota</taxon>
        <taxon>Fungi</taxon>
        <taxon>Dikarya</taxon>
        <taxon>Ascomycota</taxon>
        <taxon>Pezizomycotina</taxon>
        <taxon>Eurotiomycetes</taxon>
        <taxon>Eurotiomycetidae</taxon>
        <taxon>Onygenales</taxon>
        <taxon>Ajellomycetaceae</taxon>
        <taxon>Histoplasma</taxon>
    </lineage>
</organism>
<gene>
    <name evidence="1" type="ORF">HCEG_04385</name>
</gene>